<evidence type="ECO:0000313" key="13">
    <source>
        <dbReference type="Proteomes" id="UP000192247"/>
    </source>
</evidence>
<keyword evidence="13" id="KW-1185">Reference proteome</keyword>
<comment type="subcellular location">
    <subcellularLocation>
        <location evidence="2">Cytoplasm</location>
    </subcellularLocation>
    <subcellularLocation>
        <location evidence="1">Endoplasmic reticulum membrane</location>
        <topology evidence="1">Single-pass membrane protein</topology>
    </subcellularLocation>
</comment>
<dbReference type="STRING" id="418985.A0A1V9XNZ7"/>
<evidence type="ECO:0000256" key="10">
    <source>
        <dbReference type="SAM" id="MobiDB-lite"/>
    </source>
</evidence>
<comment type="caution">
    <text evidence="12">The sequence shown here is derived from an EMBL/GenBank/DDBJ whole genome shotgun (WGS) entry which is preliminary data.</text>
</comment>
<dbReference type="GO" id="GO:0036513">
    <property type="term" value="C:Derlin-1 retrotranslocation complex"/>
    <property type="evidence" value="ECO:0007669"/>
    <property type="project" value="TreeGrafter"/>
</dbReference>
<evidence type="ECO:0000313" key="12">
    <source>
        <dbReference type="EMBL" id="OQR75206.1"/>
    </source>
</evidence>
<dbReference type="OrthoDB" id="75792at2759"/>
<feature type="compositionally biased region" description="Basic and acidic residues" evidence="10">
    <location>
        <begin position="124"/>
        <end position="134"/>
    </location>
</feature>
<sequence length="160" mass="17727">MDKQDYAKDDGLLGPREWLILGVVLLGAYLYNRFAHRLRAITGGFTLGSGTGATIVGGTALTEEDACRRSHVLEARRRLIEETERRAEANRAKIKEREEQKRKEKLERKERLLDITKVPSTSTDKGKSTLRGDDYNPLMGSGGGGSCGWRPTRRGPARGG</sequence>
<evidence type="ECO:0000256" key="3">
    <source>
        <dbReference type="ARBA" id="ARBA00011034"/>
    </source>
</evidence>
<dbReference type="GO" id="GO:0030968">
    <property type="term" value="P:endoplasmic reticulum unfolded protein response"/>
    <property type="evidence" value="ECO:0007669"/>
    <property type="project" value="TreeGrafter"/>
</dbReference>
<keyword evidence="5 11" id="KW-0812">Transmembrane</keyword>
<keyword evidence="7" id="KW-0712">Selenocysteine</keyword>
<name>A0A1V9XNZ7_9ACAR</name>
<dbReference type="AlphaFoldDB" id="A0A1V9XNZ7"/>
<keyword evidence="9 11" id="KW-0472">Membrane</keyword>
<keyword evidence="8 11" id="KW-1133">Transmembrane helix</keyword>
<dbReference type="PANTHER" id="PTHR28621:SF1">
    <property type="entry name" value="SELENOPROTEIN S"/>
    <property type="match status" value="1"/>
</dbReference>
<evidence type="ECO:0000256" key="11">
    <source>
        <dbReference type="SAM" id="Phobius"/>
    </source>
</evidence>
<dbReference type="InParanoid" id="A0A1V9XNZ7"/>
<gene>
    <name evidence="12" type="ORF">BIW11_08576</name>
</gene>
<evidence type="ECO:0000256" key="1">
    <source>
        <dbReference type="ARBA" id="ARBA00004389"/>
    </source>
</evidence>
<keyword evidence="6" id="KW-0256">Endoplasmic reticulum</keyword>
<dbReference type="PANTHER" id="PTHR28621">
    <property type="entry name" value="SELENOPROTEIN S"/>
    <property type="match status" value="1"/>
</dbReference>
<dbReference type="EMBL" id="MNPL01006671">
    <property type="protein sequence ID" value="OQR75206.1"/>
    <property type="molecule type" value="Genomic_DNA"/>
</dbReference>
<dbReference type="GO" id="GO:0030970">
    <property type="term" value="P:retrograde protein transport, ER to cytosol"/>
    <property type="evidence" value="ECO:0007669"/>
    <property type="project" value="TreeGrafter"/>
</dbReference>
<feature type="region of interest" description="Disordered" evidence="10">
    <location>
        <begin position="87"/>
        <end position="160"/>
    </location>
</feature>
<keyword evidence="4" id="KW-0963">Cytoplasm</keyword>
<dbReference type="GO" id="GO:0036502">
    <property type="term" value="C:Derlin-1-VIMP complex"/>
    <property type="evidence" value="ECO:0007669"/>
    <property type="project" value="TreeGrafter"/>
</dbReference>
<feature type="compositionally biased region" description="Basic and acidic residues" evidence="10">
    <location>
        <begin position="87"/>
        <end position="114"/>
    </location>
</feature>
<protein>
    <submittedName>
        <fullName evidence="12">Selenoprotein S-like</fullName>
    </submittedName>
</protein>
<evidence type="ECO:0000256" key="4">
    <source>
        <dbReference type="ARBA" id="ARBA00022490"/>
    </source>
</evidence>
<evidence type="ECO:0000256" key="6">
    <source>
        <dbReference type="ARBA" id="ARBA00022824"/>
    </source>
</evidence>
<accession>A0A1V9XNZ7</accession>
<feature type="transmembrane region" description="Helical" evidence="11">
    <location>
        <begin position="12"/>
        <end position="31"/>
    </location>
</feature>
<evidence type="ECO:0000256" key="8">
    <source>
        <dbReference type="ARBA" id="ARBA00022989"/>
    </source>
</evidence>
<dbReference type="InterPro" id="IPR009703">
    <property type="entry name" value="Selenoprotein_S"/>
</dbReference>
<evidence type="ECO:0000256" key="5">
    <source>
        <dbReference type="ARBA" id="ARBA00022692"/>
    </source>
</evidence>
<proteinExistence type="inferred from homology"/>
<dbReference type="Proteomes" id="UP000192247">
    <property type="component" value="Unassembled WGS sequence"/>
</dbReference>
<reference evidence="12 13" key="1">
    <citation type="journal article" date="2017" name="Gigascience">
        <title>Draft genome of the honey bee ectoparasitic mite, Tropilaelaps mercedesae, is shaped by the parasitic life history.</title>
        <authorList>
            <person name="Dong X."/>
            <person name="Armstrong S.D."/>
            <person name="Xia D."/>
            <person name="Makepeace B.L."/>
            <person name="Darby A.C."/>
            <person name="Kadowaki T."/>
        </authorList>
    </citation>
    <scope>NUCLEOTIDE SEQUENCE [LARGE SCALE GENOMIC DNA]</scope>
    <source>
        <strain evidence="12">Wuxi-XJTLU</strain>
    </source>
</reference>
<evidence type="ECO:0000256" key="2">
    <source>
        <dbReference type="ARBA" id="ARBA00004496"/>
    </source>
</evidence>
<organism evidence="12 13">
    <name type="scientific">Tropilaelaps mercedesae</name>
    <dbReference type="NCBI Taxonomy" id="418985"/>
    <lineage>
        <taxon>Eukaryota</taxon>
        <taxon>Metazoa</taxon>
        <taxon>Ecdysozoa</taxon>
        <taxon>Arthropoda</taxon>
        <taxon>Chelicerata</taxon>
        <taxon>Arachnida</taxon>
        <taxon>Acari</taxon>
        <taxon>Parasitiformes</taxon>
        <taxon>Mesostigmata</taxon>
        <taxon>Gamasina</taxon>
        <taxon>Dermanyssoidea</taxon>
        <taxon>Laelapidae</taxon>
        <taxon>Tropilaelaps</taxon>
    </lineage>
</organism>
<dbReference type="Pfam" id="PF06936">
    <property type="entry name" value="Selenoprotein_S"/>
    <property type="match status" value="1"/>
</dbReference>
<evidence type="ECO:0000256" key="9">
    <source>
        <dbReference type="ARBA" id="ARBA00023136"/>
    </source>
</evidence>
<comment type="similarity">
    <text evidence="3">Belongs to the selenoprotein S family.</text>
</comment>
<evidence type="ECO:0000256" key="7">
    <source>
        <dbReference type="ARBA" id="ARBA00022933"/>
    </source>
</evidence>
<feature type="compositionally biased region" description="Basic residues" evidence="10">
    <location>
        <begin position="151"/>
        <end position="160"/>
    </location>
</feature>